<feature type="region of interest" description="Disordered" evidence="1">
    <location>
        <begin position="25"/>
        <end position="47"/>
    </location>
</feature>
<dbReference type="AlphaFoldDB" id="A0A225AAL9"/>
<sequence>MAQVPILKDKQPQGAQFEATRNCPMTQRCHSRHTPATADEPGVGRMCKPPRMRLLQAILKRHHKKAIGSKIGRAGHFATLAAPASLFARRNATKNYALENGKERAISAKSG</sequence>
<evidence type="ECO:0000313" key="3">
    <source>
        <dbReference type="Proteomes" id="UP000214365"/>
    </source>
</evidence>
<dbReference type="RefSeq" id="XP_020118142.1">
    <property type="nucleotide sequence ID" value="XM_020269162.1"/>
</dbReference>
<proteinExistence type="predicted"/>
<reference evidence="2 3" key="1">
    <citation type="submission" date="2015-06" db="EMBL/GenBank/DDBJ databases">
        <title>Talaromyces atroroseus IBT 11181 draft genome.</title>
        <authorList>
            <person name="Rasmussen K.B."/>
            <person name="Rasmussen S."/>
            <person name="Petersen B."/>
            <person name="Sicheritz-Ponten T."/>
            <person name="Mortensen U.H."/>
            <person name="Thrane U."/>
        </authorList>
    </citation>
    <scope>NUCLEOTIDE SEQUENCE [LARGE SCALE GENOMIC DNA]</scope>
    <source>
        <strain evidence="2 3">IBT 11181</strain>
    </source>
</reference>
<dbReference type="Proteomes" id="UP000214365">
    <property type="component" value="Unassembled WGS sequence"/>
</dbReference>
<dbReference type="GeneID" id="31006596"/>
<comment type="caution">
    <text evidence="2">The sequence shown here is derived from an EMBL/GenBank/DDBJ whole genome shotgun (WGS) entry which is preliminary data.</text>
</comment>
<accession>A0A225AAL9</accession>
<keyword evidence="3" id="KW-1185">Reference proteome</keyword>
<dbReference type="EMBL" id="LFMY01000010">
    <property type="protein sequence ID" value="OKL58021.1"/>
    <property type="molecule type" value="Genomic_DNA"/>
</dbReference>
<evidence type="ECO:0000256" key="1">
    <source>
        <dbReference type="SAM" id="MobiDB-lite"/>
    </source>
</evidence>
<name>A0A225AAL9_TALAT</name>
<evidence type="ECO:0000313" key="2">
    <source>
        <dbReference type="EMBL" id="OKL58021.1"/>
    </source>
</evidence>
<organism evidence="2 3">
    <name type="scientific">Talaromyces atroroseus</name>
    <dbReference type="NCBI Taxonomy" id="1441469"/>
    <lineage>
        <taxon>Eukaryota</taxon>
        <taxon>Fungi</taxon>
        <taxon>Dikarya</taxon>
        <taxon>Ascomycota</taxon>
        <taxon>Pezizomycotina</taxon>
        <taxon>Eurotiomycetes</taxon>
        <taxon>Eurotiomycetidae</taxon>
        <taxon>Eurotiales</taxon>
        <taxon>Trichocomaceae</taxon>
        <taxon>Talaromyces</taxon>
        <taxon>Talaromyces sect. Trachyspermi</taxon>
    </lineage>
</organism>
<gene>
    <name evidence="2" type="ORF">UA08_06841</name>
</gene>
<protein>
    <submittedName>
        <fullName evidence="2">Uncharacterized protein</fullName>
    </submittedName>
</protein>